<feature type="compositionally biased region" description="Basic residues" evidence="1">
    <location>
        <begin position="32"/>
        <end position="42"/>
    </location>
</feature>
<name>A0A6A5U1W1_9PLEO</name>
<feature type="compositionally biased region" description="Basic residues" evidence="1">
    <location>
        <begin position="821"/>
        <end position="830"/>
    </location>
</feature>
<feature type="compositionally biased region" description="Polar residues" evidence="1">
    <location>
        <begin position="204"/>
        <end position="220"/>
    </location>
</feature>
<feature type="compositionally biased region" description="Polar residues" evidence="1">
    <location>
        <begin position="94"/>
        <end position="105"/>
    </location>
</feature>
<feature type="region of interest" description="Disordered" evidence="1">
    <location>
        <begin position="405"/>
        <end position="439"/>
    </location>
</feature>
<feature type="compositionally biased region" description="Polar residues" evidence="1">
    <location>
        <begin position="490"/>
        <end position="511"/>
    </location>
</feature>
<evidence type="ECO:0000313" key="2">
    <source>
        <dbReference type="EMBL" id="KAF1958270.1"/>
    </source>
</evidence>
<keyword evidence="3" id="KW-1185">Reference proteome</keyword>
<feature type="region of interest" description="Disordered" evidence="1">
    <location>
        <begin position="161"/>
        <end position="231"/>
    </location>
</feature>
<dbReference type="Proteomes" id="UP000800035">
    <property type="component" value="Unassembled WGS sequence"/>
</dbReference>
<organism evidence="2 3">
    <name type="scientific">Byssothecium circinans</name>
    <dbReference type="NCBI Taxonomy" id="147558"/>
    <lineage>
        <taxon>Eukaryota</taxon>
        <taxon>Fungi</taxon>
        <taxon>Dikarya</taxon>
        <taxon>Ascomycota</taxon>
        <taxon>Pezizomycotina</taxon>
        <taxon>Dothideomycetes</taxon>
        <taxon>Pleosporomycetidae</taxon>
        <taxon>Pleosporales</taxon>
        <taxon>Massarineae</taxon>
        <taxon>Massarinaceae</taxon>
        <taxon>Byssothecium</taxon>
    </lineage>
</organism>
<evidence type="ECO:0000256" key="1">
    <source>
        <dbReference type="SAM" id="MobiDB-lite"/>
    </source>
</evidence>
<feature type="region of interest" description="Disordered" evidence="1">
    <location>
        <begin position="772"/>
        <end position="830"/>
    </location>
</feature>
<feature type="region of interest" description="Disordered" evidence="1">
    <location>
        <begin position="1"/>
        <end position="136"/>
    </location>
</feature>
<feature type="region of interest" description="Disordered" evidence="1">
    <location>
        <begin position="269"/>
        <end position="387"/>
    </location>
</feature>
<dbReference type="AlphaFoldDB" id="A0A6A5U1W1"/>
<feature type="compositionally biased region" description="Polar residues" evidence="1">
    <location>
        <begin position="270"/>
        <end position="299"/>
    </location>
</feature>
<feature type="compositionally biased region" description="Polar residues" evidence="1">
    <location>
        <begin position="610"/>
        <end position="624"/>
    </location>
</feature>
<sequence length="830" mass="89026">MYAPTMSATQIRKPSGPQHQHQPDAQTPSLPKPRHSHSHSHSRTFTAPVTPTPAPALLRLPSTSSSSLELPSPLPLPTSPRSRRSSSSATSPSYFSPQTAPSSTARRPPASFSGHGIDTSRGPPITLITRGNSDIARRTSHQPADVAFAHPQFAHFTQANLLSPDTASHGSRGRTPRRGLSRQTSTSDTSPRQQPMASADEGSSEYNPASYSRFGNSRAISSRRRATHTAGDGAQEDLFLNLAADNAAQGPAPEAPSRSDRLQSRIARASNRQSFPSVLQTTQPSSATTNGSRIPSTVDTKAGVQSGVQSRRASLIPSRAAREQLPLTPSNPTDPSRSRIHDLSPQTSFSTRKQDSDLSPKEFLASLEVGRRRPSYPDATHTPPHRANAYRPSNLHYYSSSHDNLQTPVVATPQPTQQQETAPRVEGTESHGSTGPATSVWDELDELKTRIRRIEMGGKIPATASAVISQATADRPRTANTSVTTVSSSPNQQKKAAPSPSESTVGVQTPNKVHPLLGDALAKAKQHTTPAVFRVLEATAAEALALAEMTGSAGPQGTLQSASSILNGASIPDRQVRRKADNICRSLTELCIALCDTKPSLASPAFRSITAPSRRSSVQVNGDSPTIRHSIEPESNTISQSSPSTALSRIEARRVSMLAGGTYGSPRESSQEPPTASQNQIPSRSSRAGTSLHRPRPTTDDEDDDPTLRAPSRAFTDFRDIRSSHKPRFSREYISREPMPGLEPSALQHTTSLRRPTAPGLSNETNLLYKDGSRRYGIDRQGTSAYEKRASAEPSPRTQFSANRNSIGGYVGLGRSGSLNRRLRGKSAGE</sequence>
<feature type="compositionally biased region" description="Polar residues" evidence="1">
    <location>
        <begin position="181"/>
        <end position="196"/>
    </location>
</feature>
<feature type="compositionally biased region" description="Polar residues" evidence="1">
    <location>
        <begin position="796"/>
        <end position="806"/>
    </location>
</feature>
<protein>
    <submittedName>
        <fullName evidence="2">Uncharacterized protein</fullName>
    </submittedName>
</protein>
<dbReference type="EMBL" id="ML976987">
    <property type="protein sequence ID" value="KAF1958270.1"/>
    <property type="molecule type" value="Genomic_DNA"/>
</dbReference>
<feature type="compositionally biased region" description="Polar residues" evidence="1">
    <location>
        <begin position="633"/>
        <end position="647"/>
    </location>
</feature>
<gene>
    <name evidence="2" type="ORF">CC80DRAFT_469186</name>
</gene>
<evidence type="ECO:0000313" key="3">
    <source>
        <dbReference type="Proteomes" id="UP000800035"/>
    </source>
</evidence>
<feature type="region of interest" description="Disordered" evidence="1">
    <location>
        <begin position="470"/>
        <end position="512"/>
    </location>
</feature>
<accession>A0A6A5U1W1</accession>
<reference evidence="2" key="1">
    <citation type="journal article" date="2020" name="Stud. Mycol.">
        <title>101 Dothideomycetes genomes: a test case for predicting lifestyles and emergence of pathogens.</title>
        <authorList>
            <person name="Haridas S."/>
            <person name="Albert R."/>
            <person name="Binder M."/>
            <person name="Bloem J."/>
            <person name="Labutti K."/>
            <person name="Salamov A."/>
            <person name="Andreopoulos B."/>
            <person name="Baker S."/>
            <person name="Barry K."/>
            <person name="Bills G."/>
            <person name="Bluhm B."/>
            <person name="Cannon C."/>
            <person name="Castanera R."/>
            <person name="Culley D."/>
            <person name="Daum C."/>
            <person name="Ezra D."/>
            <person name="Gonzalez J."/>
            <person name="Henrissat B."/>
            <person name="Kuo A."/>
            <person name="Liang C."/>
            <person name="Lipzen A."/>
            <person name="Lutzoni F."/>
            <person name="Magnuson J."/>
            <person name="Mondo S."/>
            <person name="Nolan M."/>
            <person name="Ohm R."/>
            <person name="Pangilinan J."/>
            <person name="Park H.-J."/>
            <person name="Ramirez L."/>
            <person name="Alfaro M."/>
            <person name="Sun H."/>
            <person name="Tritt A."/>
            <person name="Yoshinaga Y."/>
            <person name="Zwiers L.-H."/>
            <person name="Turgeon B."/>
            <person name="Goodwin S."/>
            <person name="Spatafora J."/>
            <person name="Crous P."/>
            <person name="Grigoriev I."/>
        </authorList>
    </citation>
    <scope>NUCLEOTIDE SEQUENCE</scope>
    <source>
        <strain evidence="2">CBS 675.92</strain>
    </source>
</reference>
<feature type="region of interest" description="Disordered" evidence="1">
    <location>
        <begin position="610"/>
        <end position="648"/>
    </location>
</feature>
<feature type="compositionally biased region" description="Low complexity" evidence="1">
    <location>
        <begin position="406"/>
        <end position="422"/>
    </location>
</feature>
<feature type="compositionally biased region" description="Basic residues" evidence="1">
    <location>
        <begin position="171"/>
        <end position="180"/>
    </location>
</feature>
<feature type="compositionally biased region" description="Polar residues" evidence="1">
    <location>
        <begin position="1"/>
        <end position="29"/>
    </location>
</feature>
<feature type="region of interest" description="Disordered" evidence="1">
    <location>
        <begin position="660"/>
        <end position="723"/>
    </location>
</feature>
<proteinExistence type="predicted"/>
<dbReference type="OrthoDB" id="5369729at2759"/>
<feature type="compositionally biased region" description="Low complexity" evidence="1">
    <location>
        <begin position="55"/>
        <end position="71"/>
    </location>
</feature>
<feature type="compositionally biased region" description="Polar residues" evidence="1">
    <location>
        <begin position="667"/>
        <end position="689"/>
    </location>
</feature>